<evidence type="ECO:0000256" key="10">
    <source>
        <dbReference type="ARBA" id="ARBA00047645"/>
    </source>
</evidence>
<feature type="domain" description="ATP-grasp" evidence="15">
    <location>
        <begin position="89"/>
        <end position="341"/>
    </location>
</feature>
<dbReference type="InterPro" id="IPR013815">
    <property type="entry name" value="ATP_grasp_subdomain_1"/>
</dbReference>
<dbReference type="PROSITE" id="PS00866">
    <property type="entry name" value="CPSASE_1"/>
    <property type="match status" value="1"/>
</dbReference>
<dbReference type="SUPFAM" id="SSF56059">
    <property type="entry name" value="Glutathione synthetase ATP-binding domain-like"/>
    <property type="match status" value="1"/>
</dbReference>
<dbReference type="PIR" id="F84106">
    <property type="entry name" value="F84106"/>
</dbReference>
<dbReference type="SUPFAM" id="SSF54975">
    <property type="entry name" value="Acylphosphatase/BLUF domain-like"/>
    <property type="match status" value="1"/>
</dbReference>
<evidence type="ECO:0000256" key="14">
    <source>
        <dbReference type="SAM" id="Coils"/>
    </source>
</evidence>
<dbReference type="EC" id="3.6.1.7" evidence="4"/>
<evidence type="ECO:0000256" key="8">
    <source>
        <dbReference type="ARBA" id="ARBA00022840"/>
    </source>
</evidence>
<evidence type="ECO:0000256" key="2">
    <source>
        <dbReference type="ARBA" id="ARBA00001946"/>
    </source>
</evidence>
<dbReference type="InterPro" id="IPR013651">
    <property type="entry name" value="ATP-grasp_RimK-type"/>
</dbReference>
<feature type="domain" description="Acylphosphatase-like" evidence="16">
    <location>
        <begin position="386"/>
        <end position="473"/>
    </location>
</feature>
<dbReference type="PROSITE" id="PS00151">
    <property type="entry name" value="ACYLPHOSPHATASE_2"/>
    <property type="match status" value="1"/>
</dbReference>
<dbReference type="Gene3D" id="3.30.70.100">
    <property type="match status" value="1"/>
</dbReference>
<keyword evidence="7 11" id="KW-0547">Nucleotide-binding</keyword>
<dbReference type="GO" id="GO:0004820">
    <property type="term" value="F:glycine-tRNA ligase activity"/>
    <property type="evidence" value="ECO:0007669"/>
    <property type="project" value="InterPro"/>
</dbReference>
<dbReference type="Gene3D" id="3.30.1490.20">
    <property type="entry name" value="ATP-grasp fold, A domain"/>
    <property type="match status" value="1"/>
</dbReference>
<evidence type="ECO:0000256" key="5">
    <source>
        <dbReference type="ARBA" id="ARBA00015991"/>
    </source>
</evidence>
<dbReference type="InterPro" id="IPR001792">
    <property type="entry name" value="Acylphosphatase-like_dom"/>
</dbReference>
<evidence type="ECO:0000256" key="7">
    <source>
        <dbReference type="ARBA" id="ARBA00022741"/>
    </source>
</evidence>
<dbReference type="SMART" id="SM01209">
    <property type="entry name" value="GARS_A"/>
    <property type="match status" value="1"/>
</dbReference>
<evidence type="ECO:0000256" key="3">
    <source>
        <dbReference type="ARBA" id="ARBA00005614"/>
    </source>
</evidence>
<dbReference type="GO" id="GO:0005524">
    <property type="term" value="F:ATP binding"/>
    <property type="evidence" value="ECO:0007669"/>
    <property type="project" value="UniProtKB-UniRule"/>
</dbReference>
<reference evidence="17" key="1">
    <citation type="submission" date="2001-09" db="EMBL/GenBank/DDBJ databases">
        <title>Characterization of poly-gamma-L-glutamate synthetic system of Bacillus halodurans C-125.</title>
        <authorList>
            <person name="Ashiuchi M."/>
            <person name="Yamamoto T."/>
            <person name="Kamei T."/>
            <person name="Komatsu K."/>
            <person name="Nakamura H."/>
        </authorList>
    </citation>
    <scope>NUCLEOTIDE SEQUENCE</scope>
</reference>
<comment type="catalytic activity">
    <reaction evidence="10">
        <text>an acyl phosphate + H2O = a carboxylate + phosphate + H(+)</text>
        <dbReference type="Rhea" id="RHEA:14965"/>
        <dbReference type="ChEBI" id="CHEBI:15377"/>
        <dbReference type="ChEBI" id="CHEBI:15378"/>
        <dbReference type="ChEBI" id="CHEBI:29067"/>
        <dbReference type="ChEBI" id="CHEBI:43474"/>
        <dbReference type="ChEBI" id="CHEBI:59918"/>
        <dbReference type="EC" id="3.6.1.7"/>
    </reaction>
</comment>
<comment type="cofactor">
    <cofactor evidence="2">
        <name>Mg(2+)</name>
        <dbReference type="ChEBI" id="CHEBI:18420"/>
    </cofactor>
</comment>
<dbReference type="PROSITE" id="PS50975">
    <property type="entry name" value="ATP_GRASP"/>
    <property type="match status" value="1"/>
</dbReference>
<dbReference type="InterPro" id="IPR020561">
    <property type="entry name" value="PRibGlycinamid_synth_ATP-grasp"/>
</dbReference>
<dbReference type="Pfam" id="PF08443">
    <property type="entry name" value="RimK"/>
    <property type="match status" value="1"/>
</dbReference>
<evidence type="ECO:0000259" key="15">
    <source>
        <dbReference type="PROSITE" id="PS50975"/>
    </source>
</evidence>
<dbReference type="GO" id="GO:0009432">
    <property type="term" value="P:SOS response"/>
    <property type="evidence" value="ECO:0007669"/>
    <property type="project" value="TreeGrafter"/>
</dbReference>
<proteinExistence type="inferred from homology"/>
<dbReference type="PROSITE" id="PS50861">
    <property type="entry name" value="AA_TRNA_LIGASE_II_GLYAB"/>
    <property type="match status" value="1"/>
</dbReference>
<dbReference type="InterPro" id="IPR036046">
    <property type="entry name" value="Acylphosphatase-like_dom_sf"/>
</dbReference>
<evidence type="ECO:0000256" key="11">
    <source>
        <dbReference type="PROSITE-ProRule" id="PRU00409"/>
    </source>
</evidence>
<dbReference type="GO" id="GO:0003998">
    <property type="term" value="F:acylphosphatase activity"/>
    <property type="evidence" value="ECO:0007669"/>
    <property type="project" value="UniProtKB-EC"/>
</dbReference>
<evidence type="ECO:0000256" key="13">
    <source>
        <dbReference type="RuleBase" id="RU004168"/>
    </source>
</evidence>
<keyword evidence="17" id="KW-0378">Hydrolase</keyword>
<keyword evidence="6" id="KW-0436">Ligase</keyword>
<comment type="similarity">
    <text evidence="3 13">Belongs to the acylphosphatase family.</text>
</comment>
<dbReference type="GO" id="GO:0018169">
    <property type="term" value="F:ribosomal S6-glutamic acid ligase activity"/>
    <property type="evidence" value="ECO:0007669"/>
    <property type="project" value="TreeGrafter"/>
</dbReference>
<accession>Q7DH80</accession>
<evidence type="ECO:0000256" key="4">
    <source>
        <dbReference type="ARBA" id="ARBA00012150"/>
    </source>
</evidence>
<keyword evidence="14" id="KW-0175">Coiled coil</keyword>
<sequence>MEQKRTWLPHLENSIPEKLNGNKISMYAIALEGWRRGLTLKFSYIFADDKIKVVYSLANEEKEHQFAVSRGDKVTKEAISICINKDITKEYLEKANVPVPEGKGFNEAQADSDIIQYAKELGFPVVIKPTDGLSGKGVVVNIQNEEMLREAISYVREQLAYSNVVVERYFEGEDFRIYIMGDQVIGAVTRVPANVVGDGKRTIKQLIKLKNKARNKNPNLQRRPIKLDHELEKTLNLINYTIDSIPSKGERVILNTKSNISTGGEPVDVTDQLTPEIKKIAVQAAKAIPGLIHCAVDMLVDKENNNGVVLEINSKPQIGAHLFPMEGKAVNIPRAIIDYYFPETKEDPIPHRDMYTFDIMEILNILTNGIAKEVKVPRIPKLRQSFKCYTVSGRVQGVGYQRWVKKIANKLKLHGFVKNLSNGDVQIVVAGYVGNVKKMRSILESESPLKAVVKNVKEQNWEKPVQIGFKQILDEIDLEDYEKLKKDKLTLEQEIKALEQKYKEIASSRTWRISQPVRKILDVLRKTGR</sequence>
<evidence type="ECO:0000259" key="16">
    <source>
        <dbReference type="PROSITE" id="PS51160"/>
    </source>
</evidence>
<dbReference type="InterPro" id="IPR017968">
    <property type="entry name" value="Acylphosphatase_CS"/>
</dbReference>
<keyword evidence="8 11" id="KW-0067">ATP-binding</keyword>
<dbReference type="InterPro" id="IPR011761">
    <property type="entry name" value="ATP-grasp"/>
</dbReference>
<dbReference type="PANTHER" id="PTHR21621">
    <property type="entry name" value="RIBOSOMAL PROTEIN S6 MODIFICATION PROTEIN"/>
    <property type="match status" value="1"/>
</dbReference>
<evidence type="ECO:0000313" key="17">
    <source>
        <dbReference type="EMBL" id="BAB64940.1"/>
    </source>
</evidence>
<dbReference type="GO" id="GO:0046872">
    <property type="term" value="F:metal ion binding"/>
    <property type="evidence" value="ECO:0007669"/>
    <property type="project" value="InterPro"/>
</dbReference>
<dbReference type="RefSeq" id="WP_010899781.1">
    <property type="nucleotide sequence ID" value="NZ_JARMVW010000065.1"/>
</dbReference>
<dbReference type="InterPro" id="IPR006194">
    <property type="entry name" value="Gly-tRNA-synth_heterodimer"/>
</dbReference>
<dbReference type="GO" id="GO:0005737">
    <property type="term" value="C:cytoplasm"/>
    <property type="evidence" value="ECO:0007669"/>
    <property type="project" value="InterPro"/>
</dbReference>
<evidence type="ECO:0000256" key="9">
    <source>
        <dbReference type="ARBA" id="ARBA00032904"/>
    </source>
</evidence>
<dbReference type="EMBL" id="AB071409">
    <property type="protein sequence ID" value="BAB64940.1"/>
    <property type="molecule type" value="Genomic_DNA"/>
</dbReference>
<comment type="cofactor">
    <cofactor evidence="1">
        <name>Mn(2+)</name>
        <dbReference type="ChEBI" id="CHEBI:29035"/>
    </cofactor>
</comment>
<dbReference type="PANTHER" id="PTHR21621:SF0">
    <property type="entry name" value="BETA-CITRYLGLUTAMATE SYNTHASE B-RELATED"/>
    <property type="match status" value="1"/>
</dbReference>
<evidence type="ECO:0000256" key="12">
    <source>
        <dbReference type="PROSITE-ProRule" id="PRU00520"/>
    </source>
</evidence>
<dbReference type="AlphaFoldDB" id="Q7DH80"/>
<evidence type="ECO:0000256" key="1">
    <source>
        <dbReference type="ARBA" id="ARBA00001936"/>
    </source>
</evidence>
<organism evidence="17">
    <name type="scientific">Halalkalibacterium halodurans</name>
    <name type="common">Bacillus halodurans</name>
    <dbReference type="NCBI Taxonomy" id="86665"/>
    <lineage>
        <taxon>Bacteria</taxon>
        <taxon>Bacillati</taxon>
        <taxon>Bacillota</taxon>
        <taxon>Bacilli</taxon>
        <taxon>Bacillales</taxon>
        <taxon>Bacillaceae</taxon>
        <taxon>Halalkalibacterium (ex Joshi et al. 2022)</taxon>
    </lineage>
</organism>
<evidence type="ECO:0000256" key="6">
    <source>
        <dbReference type="ARBA" id="ARBA00022598"/>
    </source>
</evidence>
<protein>
    <recommendedName>
        <fullName evidence="5">Acylphosphatase</fullName>
        <ecNumber evidence="4">3.6.1.7</ecNumber>
    </recommendedName>
    <alternativeName>
        <fullName evidence="9">Acylphosphate phosphohydrolase</fullName>
    </alternativeName>
</protein>
<dbReference type="PROSITE" id="PS51160">
    <property type="entry name" value="ACYLPHOSPHATASE_3"/>
    <property type="match status" value="1"/>
</dbReference>
<feature type="coiled-coil region" evidence="14">
    <location>
        <begin position="481"/>
        <end position="508"/>
    </location>
</feature>
<dbReference type="GO" id="GO:0006426">
    <property type="term" value="P:glycyl-tRNA aminoacylation"/>
    <property type="evidence" value="ECO:0007669"/>
    <property type="project" value="InterPro"/>
</dbReference>
<dbReference type="Pfam" id="PF00708">
    <property type="entry name" value="Acylphosphatase"/>
    <property type="match status" value="1"/>
</dbReference>
<dbReference type="InterPro" id="IPR005479">
    <property type="entry name" value="CPAse_ATP-bd"/>
</dbReference>
<dbReference type="OMA" id="WYNDETS"/>
<name>Q7DH80_ALKHA</name>
<dbReference type="Pfam" id="PF01071">
    <property type="entry name" value="GARS_A"/>
    <property type="match status" value="1"/>
</dbReference>
<dbReference type="Gene3D" id="3.30.470.20">
    <property type="entry name" value="ATP-grasp fold, B domain"/>
    <property type="match status" value="2"/>
</dbReference>
<gene>
    <name evidence="17" type="primary">plg3</name>
</gene>
<dbReference type="SMR" id="Q7DH80"/>
<comment type="caution">
    <text evidence="12">Lacks conserved residue(s) required for the propagation of feature annotation.</text>
</comment>